<dbReference type="InterPro" id="IPR036890">
    <property type="entry name" value="HATPase_C_sf"/>
</dbReference>
<evidence type="ECO:0000256" key="5">
    <source>
        <dbReference type="ARBA" id="ARBA00022777"/>
    </source>
</evidence>
<dbReference type="EC" id="2.7.13.3" evidence="2"/>
<organism evidence="11">
    <name type="scientific">Marivirga arenosa</name>
    <dbReference type="NCBI Taxonomy" id="3059076"/>
    <lineage>
        <taxon>Bacteria</taxon>
        <taxon>Pseudomonadati</taxon>
        <taxon>Bacteroidota</taxon>
        <taxon>Cytophagia</taxon>
        <taxon>Cytophagales</taxon>
        <taxon>Marivirgaceae</taxon>
        <taxon>Marivirga</taxon>
    </lineage>
</organism>
<dbReference type="InterPro" id="IPR003594">
    <property type="entry name" value="HATPase_dom"/>
</dbReference>
<evidence type="ECO:0000256" key="3">
    <source>
        <dbReference type="ARBA" id="ARBA00022679"/>
    </source>
</evidence>
<keyword evidence="7" id="KW-0902">Two-component regulatory system</keyword>
<feature type="coiled-coil region" evidence="8">
    <location>
        <begin position="200"/>
        <end position="323"/>
    </location>
</feature>
<evidence type="ECO:0000256" key="8">
    <source>
        <dbReference type="SAM" id="Coils"/>
    </source>
</evidence>
<dbReference type="SUPFAM" id="SSF55874">
    <property type="entry name" value="ATPase domain of HSP90 chaperone/DNA topoisomerase II/histidine kinase"/>
    <property type="match status" value="1"/>
</dbReference>
<dbReference type="RefSeq" id="WP_322347473.1">
    <property type="nucleotide sequence ID" value="NZ_CP129968.2"/>
</dbReference>
<dbReference type="GO" id="GO:0007234">
    <property type="term" value="P:osmosensory signaling via phosphorelay pathway"/>
    <property type="evidence" value="ECO:0007669"/>
    <property type="project" value="TreeGrafter"/>
</dbReference>
<feature type="transmembrane region" description="Helical" evidence="9">
    <location>
        <begin position="165"/>
        <end position="187"/>
    </location>
</feature>
<evidence type="ECO:0000256" key="9">
    <source>
        <dbReference type="SAM" id="Phobius"/>
    </source>
</evidence>
<dbReference type="GO" id="GO:0030295">
    <property type="term" value="F:protein kinase activator activity"/>
    <property type="evidence" value="ECO:0007669"/>
    <property type="project" value="TreeGrafter"/>
</dbReference>
<dbReference type="InterPro" id="IPR004358">
    <property type="entry name" value="Sig_transdc_His_kin-like_C"/>
</dbReference>
<evidence type="ECO:0000256" key="4">
    <source>
        <dbReference type="ARBA" id="ARBA00022741"/>
    </source>
</evidence>
<name>A0AA51ZWB5_9BACT</name>
<dbReference type="InterPro" id="IPR005467">
    <property type="entry name" value="His_kinase_dom"/>
</dbReference>
<evidence type="ECO:0000313" key="11">
    <source>
        <dbReference type="EMBL" id="WNB17944.1"/>
    </source>
</evidence>
<evidence type="ECO:0000256" key="1">
    <source>
        <dbReference type="ARBA" id="ARBA00000085"/>
    </source>
</evidence>
<keyword evidence="9" id="KW-1133">Transmembrane helix</keyword>
<keyword evidence="6 11" id="KW-0067">ATP-binding</keyword>
<dbReference type="GO" id="GO:0005524">
    <property type="term" value="F:ATP binding"/>
    <property type="evidence" value="ECO:0007669"/>
    <property type="project" value="UniProtKB-KW"/>
</dbReference>
<reference evidence="11" key="1">
    <citation type="submission" date="2023-08" db="EMBL/GenBank/DDBJ databases">
        <title>Comparative genomics and taxonomic characterization of three novel marine species of genus Marivirga.</title>
        <authorList>
            <person name="Muhammad N."/>
            <person name="Kim S.-G."/>
        </authorList>
    </citation>
    <scope>NUCLEOTIDE SEQUENCE</scope>
    <source>
        <strain evidence="11">BKB1-2</strain>
    </source>
</reference>
<keyword evidence="3" id="KW-0808">Transferase</keyword>
<dbReference type="KEGG" id="marp:QYS47_28660"/>
<dbReference type="GO" id="GO:0004673">
    <property type="term" value="F:protein histidine kinase activity"/>
    <property type="evidence" value="ECO:0007669"/>
    <property type="project" value="UniProtKB-EC"/>
</dbReference>
<keyword evidence="9" id="KW-0472">Membrane</keyword>
<dbReference type="EMBL" id="CP129968">
    <property type="protein sequence ID" value="WNB17944.1"/>
    <property type="molecule type" value="Genomic_DNA"/>
</dbReference>
<protein>
    <recommendedName>
        <fullName evidence="2">histidine kinase</fullName>
        <ecNumber evidence="2">2.7.13.3</ecNumber>
    </recommendedName>
</protein>
<evidence type="ECO:0000256" key="2">
    <source>
        <dbReference type="ARBA" id="ARBA00012438"/>
    </source>
</evidence>
<dbReference type="Gene3D" id="3.30.565.10">
    <property type="entry name" value="Histidine kinase-like ATPase, C-terminal domain"/>
    <property type="match status" value="1"/>
</dbReference>
<dbReference type="GO" id="GO:0000156">
    <property type="term" value="F:phosphorelay response regulator activity"/>
    <property type="evidence" value="ECO:0007669"/>
    <property type="project" value="TreeGrafter"/>
</dbReference>
<keyword evidence="9" id="KW-0812">Transmembrane</keyword>
<evidence type="ECO:0000256" key="7">
    <source>
        <dbReference type="ARBA" id="ARBA00023012"/>
    </source>
</evidence>
<keyword evidence="5" id="KW-0418">Kinase</keyword>
<dbReference type="PROSITE" id="PS50109">
    <property type="entry name" value="HIS_KIN"/>
    <property type="match status" value="1"/>
</dbReference>
<gene>
    <name evidence="11" type="ORF">QYS47_28660</name>
</gene>
<dbReference type="AlphaFoldDB" id="A0AA51ZWB5"/>
<keyword evidence="4" id="KW-0547">Nucleotide-binding</keyword>
<accession>A0AA51ZWB5</accession>
<dbReference type="InterPro" id="IPR050351">
    <property type="entry name" value="BphY/WalK/GraS-like"/>
</dbReference>
<dbReference type="Pfam" id="PF02518">
    <property type="entry name" value="HATPase_c"/>
    <property type="match status" value="1"/>
</dbReference>
<dbReference type="Gene3D" id="1.10.287.130">
    <property type="match status" value="1"/>
</dbReference>
<keyword evidence="8" id="KW-0175">Coiled coil</keyword>
<dbReference type="PRINTS" id="PR00344">
    <property type="entry name" value="BCTRLSENSOR"/>
</dbReference>
<dbReference type="Proteomes" id="UP001232019">
    <property type="component" value="Chromosome"/>
</dbReference>
<sequence>MIINILLIRQNGKTIQKNQDILNTSQEIIINAEEIVEILHLIDVGIRGYYISGNKFMYQSPADSAKRRIEKTFNFLDQELDNQFYALEEYSIVKDTVNYYFKLVSEIDQALENGNKEKAKSIILQDQGYPVWLIANSFSNKLKEYELNIQKKATYNFQRAVNTSFWLQIILFIIALPTLLYAARYAVRSLGLSEKLRVVESEKSNILKEQKEKLERLVRKRTDEILAQNEEIRAQNEEISSQNDVILSQNEEMKDSQRLIEEKNEELTLQNDILNKAKITIEKQQKLLELKNEELTEEVAKQNKNLKETNLELINQINKLQQFGYIVSHNLRSSTARLLGLSNLIDNTSGSERENIIELMKQSSEDLHELINDVSMILLIQKPITKILEEVDIRETISKVKNILKNEIDNTSAVINESYQNKNKLKSLPLYIESIIYNLISNAIKYRQKNLNPQIYIKVNDFQNKLKIEIEDNGLGIDLENNIDKVFGLYKRFHFHVEGKGLGLYLVKTQIDALGGKIEVESKIGRGTKFTIII</sequence>
<evidence type="ECO:0000256" key="6">
    <source>
        <dbReference type="ARBA" id="ARBA00022840"/>
    </source>
</evidence>
<proteinExistence type="predicted"/>
<dbReference type="PANTHER" id="PTHR42878:SF7">
    <property type="entry name" value="SENSOR HISTIDINE KINASE GLRK"/>
    <property type="match status" value="1"/>
</dbReference>
<dbReference type="SMART" id="SM00387">
    <property type="entry name" value="HATPase_c"/>
    <property type="match status" value="1"/>
</dbReference>
<comment type="catalytic activity">
    <reaction evidence="1">
        <text>ATP + protein L-histidine = ADP + protein N-phospho-L-histidine.</text>
        <dbReference type="EC" id="2.7.13.3"/>
    </reaction>
</comment>
<dbReference type="PANTHER" id="PTHR42878">
    <property type="entry name" value="TWO-COMPONENT HISTIDINE KINASE"/>
    <property type="match status" value="1"/>
</dbReference>
<evidence type="ECO:0000259" key="10">
    <source>
        <dbReference type="PROSITE" id="PS50109"/>
    </source>
</evidence>
<feature type="domain" description="Histidine kinase" evidence="10">
    <location>
        <begin position="326"/>
        <end position="534"/>
    </location>
</feature>